<sequence>MLKAELSEMRLQNAKEFGEIKEQMKDMGDSNDFLKDDTWHIKKDILRIKKTMGMS</sequence>
<evidence type="ECO:0000313" key="1">
    <source>
        <dbReference type="EMBL" id="MBS4202044.1"/>
    </source>
</evidence>
<proteinExistence type="predicted"/>
<gene>
    <name evidence="1" type="ORF">KHA93_20765</name>
</gene>
<reference evidence="1 2" key="1">
    <citation type="submission" date="2021-05" db="EMBL/GenBank/DDBJ databases">
        <title>Novel Bacillus species.</title>
        <authorList>
            <person name="Liu G."/>
        </authorList>
    </citation>
    <scope>NUCLEOTIDE SEQUENCE [LARGE SCALE GENOMIC DNA]</scope>
    <source>
        <strain evidence="1 2">FJAT-49732</strain>
    </source>
</reference>
<evidence type="ECO:0000313" key="2">
    <source>
        <dbReference type="Proteomes" id="UP000682713"/>
    </source>
</evidence>
<dbReference type="RefSeq" id="WP_213112461.1">
    <property type="nucleotide sequence ID" value="NZ_JAGYPJ010000001.1"/>
</dbReference>
<dbReference type="EMBL" id="JAGYPJ010000001">
    <property type="protein sequence ID" value="MBS4202044.1"/>
    <property type="molecule type" value="Genomic_DNA"/>
</dbReference>
<keyword evidence="2" id="KW-1185">Reference proteome</keyword>
<name>A0A942TTS2_9BACI</name>
<dbReference type="Proteomes" id="UP000682713">
    <property type="component" value="Unassembled WGS sequence"/>
</dbReference>
<organism evidence="1 2">
    <name type="scientific">Lederbergia citrisecunda</name>
    <dbReference type="NCBI Taxonomy" id="2833583"/>
    <lineage>
        <taxon>Bacteria</taxon>
        <taxon>Bacillati</taxon>
        <taxon>Bacillota</taxon>
        <taxon>Bacilli</taxon>
        <taxon>Bacillales</taxon>
        <taxon>Bacillaceae</taxon>
        <taxon>Lederbergia</taxon>
    </lineage>
</organism>
<accession>A0A942TTS2</accession>
<protein>
    <submittedName>
        <fullName evidence="1">Uncharacterized protein</fullName>
    </submittedName>
</protein>
<dbReference type="AlphaFoldDB" id="A0A942TTS2"/>
<comment type="caution">
    <text evidence="1">The sequence shown here is derived from an EMBL/GenBank/DDBJ whole genome shotgun (WGS) entry which is preliminary data.</text>
</comment>